<keyword evidence="1 2" id="KW-0732">Signal</keyword>
<dbReference type="Pfam" id="PF01497">
    <property type="entry name" value="Peripla_BP_2"/>
    <property type="match status" value="1"/>
</dbReference>
<dbReference type="Gene3D" id="3.40.50.1980">
    <property type="entry name" value="Nitrogenase molybdenum iron protein domain"/>
    <property type="match status" value="2"/>
</dbReference>
<protein>
    <submittedName>
        <fullName evidence="4">Iron ABC transporter substrate-binding protein</fullName>
    </submittedName>
</protein>
<dbReference type="SUPFAM" id="SSF53807">
    <property type="entry name" value="Helical backbone' metal receptor"/>
    <property type="match status" value="1"/>
</dbReference>
<dbReference type="RefSeq" id="WP_111479142.1">
    <property type="nucleotide sequence ID" value="NZ_QHKM01000005.1"/>
</dbReference>
<feature type="signal peptide" evidence="2">
    <location>
        <begin position="1"/>
        <end position="21"/>
    </location>
</feature>
<organism evidence="4 5">
    <name type="scientific">Hymenobacter edaphi</name>
    <dbReference type="NCBI Taxonomy" id="2211146"/>
    <lineage>
        <taxon>Bacteria</taxon>
        <taxon>Pseudomonadati</taxon>
        <taxon>Bacteroidota</taxon>
        <taxon>Cytophagia</taxon>
        <taxon>Cytophagales</taxon>
        <taxon>Hymenobacteraceae</taxon>
        <taxon>Hymenobacter</taxon>
    </lineage>
</organism>
<evidence type="ECO:0000259" key="3">
    <source>
        <dbReference type="PROSITE" id="PS50983"/>
    </source>
</evidence>
<dbReference type="PANTHER" id="PTHR30535:SF34">
    <property type="entry name" value="MOLYBDATE-BINDING PROTEIN MOLA"/>
    <property type="match status" value="1"/>
</dbReference>
<dbReference type="InterPro" id="IPR002491">
    <property type="entry name" value="ABC_transptr_periplasmic_BD"/>
</dbReference>
<gene>
    <name evidence="4" type="ORF">DLM85_16055</name>
</gene>
<dbReference type="PROSITE" id="PS51257">
    <property type="entry name" value="PROKAR_LIPOPROTEIN"/>
    <property type="match status" value="1"/>
</dbReference>
<proteinExistence type="predicted"/>
<evidence type="ECO:0000313" key="4">
    <source>
        <dbReference type="EMBL" id="RAK65057.1"/>
    </source>
</evidence>
<dbReference type="OrthoDB" id="9816357at2"/>
<evidence type="ECO:0000256" key="2">
    <source>
        <dbReference type="SAM" id="SignalP"/>
    </source>
</evidence>
<dbReference type="InterPro" id="IPR050902">
    <property type="entry name" value="ABC_Transporter_SBP"/>
</dbReference>
<dbReference type="PANTHER" id="PTHR30535">
    <property type="entry name" value="VITAMIN B12-BINDING PROTEIN"/>
    <property type="match status" value="1"/>
</dbReference>
<dbReference type="PROSITE" id="PS50983">
    <property type="entry name" value="FE_B12_PBP"/>
    <property type="match status" value="1"/>
</dbReference>
<accession>A0A328BDP6</accession>
<dbReference type="EMBL" id="QHKM01000005">
    <property type="protein sequence ID" value="RAK65057.1"/>
    <property type="molecule type" value="Genomic_DNA"/>
</dbReference>
<evidence type="ECO:0000256" key="1">
    <source>
        <dbReference type="ARBA" id="ARBA00022729"/>
    </source>
</evidence>
<dbReference type="NCBIfam" id="NF038402">
    <property type="entry name" value="TroA_like"/>
    <property type="match status" value="1"/>
</dbReference>
<comment type="caution">
    <text evidence="4">The sequence shown here is derived from an EMBL/GenBank/DDBJ whole genome shotgun (WGS) entry which is preliminary data.</text>
</comment>
<dbReference type="AlphaFoldDB" id="A0A328BDP6"/>
<evidence type="ECO:0000313" key="5">
    <source>
        <dbReference type="Proteomes" id="UP000248553"/>
    </source>
</evidence>
<name>A0A328BDP6_9BACT</name>
<sequence length="302" mass="33501">MLRRRLLPLLGLLLTAACSPATDSADAPAQAPPRPLTVQDDLGRSVTFQAPPRRIMALAASMTEMLYAVADTATIVGRTQVCDYPAAALRKPVVNSYPLDFETLVGLHPDVVFTVEGITSPADAARLQQLGIPVYYQRYQRVTDVFRGLRDLGRLLGRQPQARRLTDSLAQELGQLTADTAGPHLRALAVISNDPIYAFGRNTIFTDKIRLAGGQNALAEDFPQPYPSLTREYILKLNPDVIIGGRFGQLDSTFFRMYPELRRTTAYRTRRVFPVTGDLMDRPSPRVVESVRELRGLLRPAR</sequence>
<keyword evidence="5" id="KW-1185">Reference proteome</keyword>
<dbReference type="Proteomes" id="UP000248553">
    <property type="component" value="Unassembled WGS sequence"/>
</dbReference>
<dbReference type="InterPro" id="IPR054828">
    <property type="entry name" value="Vit_B12_bind_prot"/>
</dbReference>
<dbReference type="GO" id="GO:0071281">
    <property type="term" value="P:cellular response to iron ion"/>
    <property type="evidence" value="ECO:0007669"/>
    <property type="project" value="TreeGrafter"/>
</dbReference>
<feature type="chain" id="PRO_5016278713" evidence="2">
    <location>
        <begin position="22"/>
        <end position="302"/>
    </location>
</feature>
<feature type="domain" description="Fe/B12 periplasmic-binding" evidence="3">
    <location>
        <begin position="54"/>
        <end position="302"/>
    </location>
</feature>
<reference evidence="5" key="1">
    <citation type="submission" date="2018-05" db="EMBL/GenBank/DDBJ databases">
        <authorList>
            <person name="Nie L."/>
        </authorList>
    </citation>
    <scope>NUCLEOTIDE SEQUENCE [LARGE SCALE GENOMIC DNA]</scope>
    <source>
        <strain evidence="5">NL</strain>
    </source>
</reference>